<evidence type="ECO:0000256" key="1">
    <source>
        <dbReference type="SAM" id="MobiDB-lite"/>
    </source>
</evidence>
<organism evidence="3 4">
    <name type="scientific">Virgisporangium ochraceum</name>
    <dbReference type="NCBI Taxonomy" id="65505"/>
    <lineage>
        <taxon>Bacteria</taxon>
        <taxon>Bacillati</taxon>
        <taxon>Actinomycetota</taxon>
        <taxon>Actinomycetes</taxon>
        <taxon>Micromonosporales</taxon>
        <taxon>Micromonosporaceae</taxon>
        <taxon>Virgisporangium</taxon>
    </lineage>
</organism>
<evidence type="ECO:0000313" key="3">
    <source>
        <dbReference type="EMBL" id="GIJ71511.1"/>
    </source>
</evidence>
<accession>A0A8J4A2C1</accession>
<dbReference type="InterPro" id="IPR050627">
    <property type="entry name" value="Nitroreductase/BluB"/>
</dbReference>
<dbReference type="RefSeq" id="WP_203931375.1">
    <property type="nucleotide sequence ID" value="NZ_BOPH01000088.1"/>
</dbReference>
<gene>
    <name evidence="3" type="ORF">Voc01_064280</name>
</gene>
<reference evidence="3" key="1">
    <citation type="submission" date="2021-01" db="EMBL/GenBank/DDBJ databases">
        <title>Whole genome shotgun sequence of Virgisporangium ochraceum NBRC 16418.</title>
        <authorList>
            <person name="Komaki H."/>
            <person name="Tamura T."/>
        </authorList>
    </citation>
    <scope>NUCLEOTIDE SEQUENCE</scope>
    <source>
        <strain evidence="3">NBRC 16418</strain>
    </source>
</reference>
<feature type="domain" description="Nitroreductase" evidence="2">
    <location>
        <begin position="120"/>
        <end position="303"/>
    </location>
</feature>
<sequence>MTHHSATTRAEIDQLLEATLAALRAPSILNSQPWRWRPRGRDVELLLDPSRRLPGVDPTGHLMLISCGVALHHATVALAAAGYAAEVALLPTDGGADVVARLSLGAATTPDRTAYDALHRRRTDRRPFADEPPAGEDLDELVAAARRHGVRLHLLPADQVPQFADIVTLANVAEREVPAYTRDVAEWSDRTRTSGDGVSLADVAAPGSYQVPPRDFALRRRPGLEPGHGTDRGTVYAVLVTSGQDRGNWLAAGTALSDVWLTLTARGLVASPISEVVEVPQAQAALRRLLGWAGHPAIALRIGLPGDPEPPPASARRTGTEVIGLPGDP</sequence>
<dbReference type="InterPro" id="IPR000415">
    <property type="entry name" value="Nitroreductase-like"/>
</dbReference>
<dbReference type="AlphaFoldDB" id="A0A8J4A2C1"/>
<protein>
    <submittedName>
        <fullName evidence="3">NAD(P)H nitroreductase</fullName>
    </submittedName>
</protein>
<name>A0A8J4A2C1_9ACTN</name>
<evidence type="ECO:0000313" key="4">
    <source>
        <dbReference type="Proteomes" id="UP000635606"/>
    </source>
</evidence>
<comment type="caution">
    <text evidence="3">The sequence shown here is derived from an EMBL/GenBank/DDBJ whole genome shotgun (WGS) entry which is preliminary data.</text>
</comment>
<dbReference type="NCBIfam" id="NF047509">
    <property type="entry name" value="Rv3131_FMN_oxido"/>
    <property type="match status" value="1"/>
</dbReference>
<dbReference type="Proteomes" id="UP000635606">
    <property type="component" value="Unassembled WGS sequence"/>
</dbReference>
<dbReference type="SUPFAM" id="SSF55469">
    <property type="entry name" value="FMN-dependent nitroreductase-like"/>
    <property type="match status" value="2"/>
</dbReference>
<dbReference type="Gene3D" id="3.40.109.10">
    <property type="entry name" value="NADH Oxidase"/>
    <property type="match status" value="1"/>
</dbReference>
<proteinExistence type="predicted"/>
<dbReference type="InterPro" id="IPR029479">
    <property type="entry name" value="Nitroreductase"/>
</dbReference>
<dbReference type="EMBL" id="BOPH01000088">
    <property type="protein sequence ID" value="GIJ71511.1"/>
    <property type="molecule type" value="Genomic_DNA"/>
</dbReference>
<dbReference type="PANTHER" id="PTHR23026">
    <property type="entry name" value="NADPH NITROREDUCTASE"/>
    <property type="match status" value="1"/>
</dbReference>
<dbReference type="GO" id="GO:0016491">
    <property type="term" value="F:oxidoreductase activity"/>
    <property type="evidence" value="ECO:0007669"/>
    <property type="project" value="InterPro"/>
</dbReference>
<evidence type="ECO:0000259" key="2">
    <source>
        <dbReference type="Pfam" id="PF00881"/>
    </source>
</evidence>
<dbReference type="Pfam" id="PF00881">
    <property type="entry name" value="Nitroreductase"/>
    <property type="match status" value="1"/>
</dbReference>
<keyword evidence="4" id="KW-1185">Reference proteome</keyword>
<dbReference type="PANTHER" id="PTHR23026:SF123">
    <property type="entry name" value="NAD(P)H NITROREDUCTASE RV3131-RELATED"/>
    <property type="match status" value="1"/>
</dbReference>
<feature type="region of interest" description="Disordered" evidence="1">
    <location>
        <begin position="304"/>
        <end position="329"/>
    </location>
</feature>